<keyword evidence="1" id="KW-0862">Zinc</keyword>
<dbReference type="Proteomes" id="UP000676565">
    <property type="component" value="Unassembled WGS sequence"/>
</dbReference>
<keyword evidence="1" id="KW-0479">Metal-binding</keyword>
<dbReference type="RefSeq" id="WP_210652757.1">
    <property type="nucleotide sequence ID" value="NZ_JAGKQQ010000001.1"/>
</dbReference>
<keyword evidence="1" id="KW-0863">Zinc-finger</keyword>
<dbReference type="InterPro" id="IPR007527">
    <property type="entry name" value="Znf_SWIM"/>
</dbReference>
<name>A0ABS5BLP7_9BACT</name>
<protein>
    <recommendedName>
        <fullName evidence="2">SWIM-type domain-containing protein</fullName>
    </recommendedName>
</protein>
<evidence type="ECO:0000259" key="2">
    <source>
        <dbReference type="PROSITE" id="PS50966"/>
    </source>
</evidence>
<dbReference type="EMBL" id="JAGKQQ010000001">
    <property type="protein sequence ID" value="MBP3954637.1"/>
    <property type="molecule type" value="Genomic_DNA"/>
</dbReference>
<reference evidence="3 4" key="1">
    <citation type="submission" date="2021-04" db="EMBL/GenBank/DDBJ databases">
        <authorList>
            <person name="Ivanova A."/>
        </authorList>
    </citation>
    <scope>NUCLEOTIDE SEQUENCE [LARGE SCALE GENOMIC DNA]</scope>
    <source>
        <strain evidence="3 4">G18</strain>
    </source>
</reference>
<sequence>MGTVKAPARTVRIVRPPNADGVGVFCLEIDGACQFYTFLEIRCDIGGRGFAVHRLGQGDLYHVRVGRPEDTACECMGFLRWDRCKHIAALAALIKKGELPPRS</sequence>
<evidence type="ECO:0000313" key="3">
    <source>
        <dbReference type="EMBL" id="MBP3954637.1"/>
    </source>
</evidence>
<evidence type="ECO:0000256" key="1">
    <source>
        <dbReference type="PROSITE-ProRule" id="PRU00325"/>
    </source>
</evidence>
<dbReference type="PROSITE" id="PS50966">
    <property type="entry name" value="ZF_SWIM"/>
    <property type="match status" value="1"/>
</dbReference>
<keyword evidence="4" id="KW-1185">Reference proteome</keyword>
<comment type="caution">
    <text evidence="3">The sequence shown here is derived from an EMBL/GenBank/DDBJ whole genome shotgun (WGS) entry which is preliminary data.</text>
</comment>
<evidence type="ECO:0000313" key="4">
    <source>
        <dbReference type="Proteomes" id="UP000676565"/>
    </source>
</evidence>
<accession>A0ABS5BLP7</accession>
<proteinExistence type="predicted"/>
<feature type="domain" description="SWIM-type" evidence="2">
    <location>
        <begin position="61"/>
        <end position="95"/>
    </location>
</feature>
<gene>
    <name evidence="3" type="ORF">J8F10_04980</name>
</gene>
<organism evidence="3 4">
    <name type="scientific">Gemmata palustris</name>
    <dbReference type="NCBI Taxonomy" id="2822762"/>
    <lineage>
        <taxon>Bacteria</taxon>
        <taxon>Pseudomonadati</taxon>
        <taxon>Planctomycetota</taxon>
        <taxon>Planctomycetia</taxon>
        <taxon>Gemmatales</taxon>
        <taxon>Gemmataceae</taxon>
        <taxon>Gemmata</taxon>
    </lineage>
</organism>